<evidence type="ECO:0000256" key="1">
    <source>
        <dbReference type="ARBA" id="ARBA00023015"/>
    </source>
</evidence>
<accession>A0ABT6G4X8</accession>
<dbReference type="Proteomes" id="UP001529085">
    <property type="component" value="Unassembled WGS sequence"/>
</dbReference>
<proteinExistence type="predicted"/>
<keyword evidence="4" id="KW-0812">Transmembrane</keyword>
<dbReference type="InterPro" id="IPR009057">
    <property type="entry name" value="Homeodomain-like_sf"/>
</dbReference>
<dbReference type="PROSITE" id="PS01124">
    <property type="entry name" value="HTH_ARAC_FAMILY_2"/>
    <property type="match status" value="1"/>
</dbReference>
<keyword evidence="7" id="KW-1185">Reference proteome</keyword>
<evidence type="ECO:0000256" key="2">
    <source>
        <dbReference type="ARBA" id="ARBA00023125"/>
    </source>
</evidence>
<dbReference type="RefSeq" id="WP_278006459.1">
    <property type="nucleotide sequence ID" value="NZ_JARSBN010000009.1"/>
</dbReference>
<keyword evidence="4" id="KW-0472">Membrane</keyword>
<name>A0ABT6G4X8_9FLAO</name>
<dbReference type="Gene3D" id="1.10.10.60">
    <property type="entry name" value="Homeodomain-like"/>
    <property type="match status" value="2"/>
</dbReference>
<dbReference type="InterPro" id="IPR018060">
    <property type="entry name" value="HTH_AraC"/>
</dbReference>
<dbReference type="EMBL" id="JARSBN010000009">
    <property type="protein sequence ID" value="MDG4717033.1"/>
    <property type="molecule type" value="Genomic_DNA"/>
</dbReference>
<evidence type="ECO:0000259" key="5">
    <source>
        <dbReference type="PROSITE" id="PS01124"/>
    </source>
</evidence>
<comment type="caution">
    <text evidence="6">The sequence shown here is derived from an EMBL/GenBank/DDBJ whole genome shotgun (WGS) entry which is preliminary data.</text>
</comment>
<sequence>MKHSRTFIIKLPVLWIVFLSLLIHAKGFAQNTELIFKAKELVDSNPDEALKISEHILNTSQNLQEKVESNIIRARSYIVKGEYNETVPYIFDSVNFSEHINKKAKAEINIIAAKLFRTVYLDKQAELYLSNTKNILESSQLNPKLEDSLKAIISLEEIYMKLDRGEDNIAIELANIFEKEHEDFIKKNINSNISFLLAKEKAFNRLMYRDSARIYINRIFNVLDLNSYSNILQKSIVYNELGQLYLQNKDFNKSEETLFIASKFAEIIDNPSIMRDINKGLAINYLASNKKIQHKTYNDKFLALSSQVDLIEQETVNSLYNTLSGKLEENVTQQQSRYKNYLYLAIAGLVIAFIISLFVTLKYIERKKRLKEIIKYLEISKNNSIAEKKPKKVNSKKGIHIPEETEMQILEKLKRFENSKMFLHKEMSLARLAGKFETNTKYLSGVINNHYDDNFNTFINKLRINYIIDKLRNDPNYINYKISYLAEECGFSSHSSFATVFKSIVGMSPVTLIKLIKEERKNGKPEVVN</sequence>
<dbReference type="PANTHER" id="PTHR43280">
    <property type="entry name" value="ARAC-FAMILY TRANSCRIPTIONAL REGULATOR"/>
    <property type="match status" value="1"/>
</dbReference>
<dbReference type="SMART" id="SM00342">
    <property type="entry name" value="HTH_ARAC"/>
    <property type="match status" value="1"/>
</dbReference>
<gene>
    <name evidence="6" type="ORF">P7122_14190</name>
</gene>
<feature type="domain" description="HTH araC/xylS-type" evidence="5">
    <location>
        <begin position="411"/>
        <end position="515"/>
    </location>
</feature>
<keyword evidence="3" id="KW-0804">Transcription</keyword>
<reference evidence="6 7" key="1">
    <citation type="submission" date="2023-03" db="EMBL/GenBank/DDBJ databases">
        <title>Strain YYF002 represents a novel species in the genus Winogradskyella isolated from seawater.</title>
        <authorList>
            <person name="Fu Z.-Y."/>
        </authorList>
    </citation>
    <scope>NUCLEOTIDE SEQUENCE [LARGE SCALE GENOMIC DNA]</scope>
    <source>
        <strain evidence="6 7">YYF002</strain>
    </source>
</reference>
<evidence type="ECO:0000313" key="6">
    <source>
        <dbReference type="EMBL" id="MDG4717033.1"/>
    </source>
</evidence>
<dbReference type="Pfam" id="PF12833">
    <property type="entry name" value="HTH_18"/>
    <property type="match status" value="1"/>
</dbReference>
<organism evidence="6 7">
    <name type="scientific">Winogradskyella marincola</name>
    <dbReference type="NCBI Taxonomy" id="3037795"/>
    <lineage>
        <taxon>Bacteria</taxon>
        <taxon>Pseudomonadati</taxon>
        <taxon>Bacteroidota</taxon>
        <taxon>Flavobacteriia</taxon>
        <taxon>Flavobacteriales</taxon>
        <taxon>Flavobacteriaceae</taxon>
        <taxon>Winogradskyella</taxon>
    </lineage>
</organism>
<evidence type="ECO:0000256" key="4">
    <source>
        <dbReference type="SAM" id="Phobius"/>
    </source>
</evidence>
<dbReference type="PANTHER" id="PTHR43280:SF2">
    <property type="entry name" value="HTH-TYPE TRANSCRIPTIONAL REGULATOR EXSA"/>
    <property type="match status" value="1"/>
</dbReference>
<keyword evidence="4" id="KW-1133">Transmembrane helix</keyword>
<keyword evidence="1" id="KW-0805">Transcription regulation</keyword>
<evidence type="ECO:0000313" key="7">
    <source>
        <dbReference type="Proteomes" id="UP001529085"/>
    </source>
</evidence>
<dbReference type="SUPFAM" id="SSF46689">
    <property type="entry name" value="Homeodomain-like"/>
    <property type="match status" value="1"/>
</dbReference>
<feature type="transmembrane region" description="Helical" evidence="4">
    <location>
        <begin position="341"/>
        <end position="361"/>
    </location>
</feature>
<evidence type="ECO:0000256" key="3">
    <source>
        <dbReference type="ARBA" id="ARBA00023163"/>
    </source>
</evidence>
<protein>
    <submittedName>
        <fullName evidence="6">AraC family transcriptional regulator</fullName>
    </submittedName>
</protein>
<keyword evidence="2" id="KW-0238">DNA-binding</keyword>